<dbReference type="RefSeq" id="WP_108983334.1">
    <property type="nucleotide sequence ID" value="NZ_BFBR01000001.1"/>
</dbReference>
<evidence type="ECO:0000313" key="4">
    <source>
        <dbReference type="EMBL" id="GBF56442.1"/>
    </source>
</evidence>
<keyword evidence="5" id="KW-1185">Reference proteome</keyword>
<gene>
    <name evidence="4" type="ORF">PbB2_00098</name>
</gene>
<dbReference type="Proteomes" id="UP000245086">
    <property type="component" value="Unassembled WGS sequence"/>
</dbReference>
<dbReference type="OrthoDB" id="8477313at2"/>
<sequence>MAKPVNIKLRIEAENADAVKKALEGLGVTGQSAMKKLEAAAKAARPETKALAAAADDLKGRMDGLGQDIPGVSAALRGLGPAGAVAAGAFALVASAVAAGMTAAREYMTWAADLTDAADAVQTNVESLQAWRFAMEEVGGTSQDLDAGLAGLNSTIGALKTGLGDVKQVAALKELGLDPEVVRSWNNLEDALPAIVRGFEGVKDEATRVRIAERLGIKELLPLLRLGSDGLGDLEQRASDLGVTVDKETVAALDAANRRLEIVTDRIRGQAAPAVVMLAEAMADIGEAAANAIAPVLMLLEWVSKALDKTWALRMAVSGLPGIGMMAGQMVAASQGDVRRMPKGGRGGGGGDSQFIDDVIQENRRRNTASYQGPRIDIGSGRSGGSGRNRGNSSAAREAAQAVRDAAEAVRRSELNQREMDRAQLDILRATEALAKSSAERRAISEQRVTLERDQALAAINADKELDETTKAQKRVAVETAYQADLAKIASEAWEELGQQLEEQKRRDETSRRLIEDAELSMLESASQNAKTRQEALAIEIKILDLVTARQLAEIEALEASEEAKALARAAVEAAKAAQQEVIKRQNQSPLERYGDTLKRERDNINDSLESIAVGGLQSLEDGLTSIIDGTKSVKQAFSDMARSILAELTRLAIRQWIIKPLLDAIKRGGNGSGDWFGGGRALGGPVMAGASYIVGERGPERFVPALPGYIQPSNSGSLKVNIYNAPTPASVQPRADGGVDIIFQRLDQHDQRLNQLDQSIEGRALGAYSDARRRGYF</sequence>
<evidence type="ECO:0000313" key="5">
    <source>
        <dbReference type="Proteomes" id="UP000245086"/>
    </source>
</evidence>
<organism evidence="4 5">
    <name type="scientific">Candidatus Phycosocius bacilliformis</name>
    <dbReference type="NCBI Taxonomy" id="1445552"/>
    <lineage>
        <taxon>Bacteria</taxon>
        <taxon>Pseudomonadati</taxon>
        <taxon>Pseudomonadota</taxon>
        <taxon>Alphaproteobacteria</taxon>
        <taxon>Caulobacterales</taxon>
        <taxon>Caulobacterales incertae sedis</taxon>
        <taxon>Candidatus Phycosocius</taxon>
    </lineage>
</organism>
<protein>
    <recommendedName>
        <fullName evidence="3">Bacteriophage tail tape measure C-terminal domain-containing protein</fullName>
    </recommendedName>
</protein>
<feature type="domain" description="Bacteriophage tail tape measure C-terminal" evidence="3">
    <location>
        <begin position="603"/>
        <end position="662"/>
    </location>
</feature>
<dbReference type="AlphaFoldDB" id="A0A2P2E5W5"/>
<keyword evidence="1" id="KW-0175">Coiled coil</keyword>
<feature type="coiled-coil region" evidence="1">
    <location>
        <begin position="550"/>
        <end position="581"/>
    </location>
</feature>
<dbReference type="Pfam" id="PF09718">
    <property type="entry name" value="Tape_meas_lam_C"/>
    <property type="match status" value="1"/>
</dbReference>
<evidence type="ECO:0000256" key="1">
    <source>
        <dbReference type="SAM" id="Coils"/>
    </source>
</evidence>
<name>A0A2P2E5W5_9PROT</name>
<comment type="caution">
    <text evidence="4">The sequence shown here is derived from an EMBL/GenBank/DDBJ whole genome shotgun (WGS) entry which is preliminary data.</text>
</comment>
<proteinExistence type="predicted"/>
<dbReference type="InterPro" id="IPR006431">
    <property type="entry name" value="Phage_tape_meas_C"/>
</dbReference>
<reference evidence="4 5" key="1">
    <citation type="journal article" date="2018" name="Genome Announc.">
        <title>Draft Genome Sequence of "Candidatus Phycosocius bacilliformis," an Alphaproteobacterial Ectosymbiont of the Hydrocarbon-Producing Green Alga Botryococcus braunii.</title>
        <authorList>
            <person name="Tanabe Y."/>
            <person name="Yamaguchi H."/>
            <person name="Watanabe M.M."/>
        </authorList>
    </citation>
    <scope>NUCLEOTIDE SEQUENCE [LARGE SCALE GENOMIC DNA]</scope>
    <source>
        <strain evidence="4 5">BOTRYCO-2</strain>
    </source>
</reference>
<dbReference type="EMBL" id="BFBR01000001">
    <property type="protein sequence ID" value="GBF56442.1"/>
    <property type="molecule type" value="Genomic_DNA"/>
</dbReference>
<evidence type="ECO:0000259" key="3">
    <source>
        <dbReference type="Pfam" id="PF09718"/>
    </source>
</evidence>
<feature type="compositionally biased region" description="Low complexity" evidence="2">
    <location>
        <begin position="389"/>
        <end position="401"/>
    </location>
</feature>
<evidence type="ECO:0000256" key="2">
    <source>
        <dbReference type="SAM" id="MobiDB-lite"/>
    </source>
</evidence>
<feature type="region of interest" description="Disordered" evidence="2">
    <location>
        <begin position="366"/>
        <end position="401"/>
    </location>
</feature>
<accession>A0A2P2E5W5</accession>